<dbReference type="PROSITE" id="PS00675">
    <property type="entry name" value="SIGMA54_INTERACT_1"/>
    <property type="match status" value="1"/>
</dbReference>
<dbReference type="GO" id="GO:0005654">
    <property type="term" value="C:nucleoplasm"/>
    <property type="evidence" value="ECO:0007669"/>
    <property type="project" value="UniProtKB-SubCell"/>
</dbReference>
<feature type="domain" description="AAA+ ATPase" evidence="11">
    <location>
        <begin position="736"/>
        <end position="881"/>
    </location>
</feature>
<evidence type="ECO:0000256" key="8">
    <source>
        <dbReference type="ARBA" id="ARBA00023242"/>
    </source>
</evidence>
<keyword evidence="6" id="KW-0067">ATP-binding</keyword>
<feature type="domain" description="AAA+ ATPase" evidence="11">
    <location>
        <begin position="1022"/>
        <end position="1225"/>
    </location>
</feature>
<comment type="similarity">
    <text evidence="3">Belongs to the midasin family.</text>
</comment>
<dbReference type="InterPro" id="IPR048617">
    <property type="entry name" value="MDN1_AAA_lid_4"/>
</dbReference>
<protein>
    <recommendedName>
        <fullName evidence="4">Midasin</fullName>
    </recommendedName>
    <alternativeName>
        <fullName evidence="9">MIDAS-containing protein</fullName>
    </alternativeName>
</protein>
<dbReference type="RefSeq" id="XP_004182865.1">
    <property type="nucleotide sequence ID" value="XM_004182817.1"/>
</dbReference>
<dbReference type="InterPro" id="IPR025662">
    <property type="entry name" value="Sigma_54_int_dom_ATP-bd_1"/>
</dbReference>
<evidence type="ECO:0000256" key="9">
    <source>
        <dbReference type="ARBA" id="ARBA00077000"/>
    </source>
</evidence>
<dbReference type="GeneID" id="14882434"/>
<comment type="subcellular location">
    <subcellularLocation>
        <location evidence="1">Nucleus</location>
        <location evidence="1">Nucleolus</location>
    </subcellularLocation>
    <subcellularLocation>
        <location evidence="2">Nucleus</location>
        <location evidence="2">Nucleoplasm</location>
    </subcellularLocation>
</comment>
<dbReference type="SMART" id="SM00382">
    <property type="entry name" value="AAA"/>
    <property type="match status" value="5"/>
</dbReference>
<dbReference type="Pfam" id="PF17865">
    <property type="entry name" value="AAA_lid_5"/>
    <property type="match status" value="1"/>
</dbReference>
<dbReference type="PANTHER" id="PTHR48103:SF2">
    <property type="entry name" value="MIDASIN"/>
    <property type="match status" value="1"/>
</dbReference>
<dbReference type="OrthoDB" id="5186at2759"/>
<dbReference type="SUPFAM" id="SSF52540">
    <property type="entry name" value="P-loop containing nucleoside triphosphate hydrolases"/>
    <property type="match status" value="6"/>
</dbReference>
<dbReference type="FunFam" id="3.40.50.300:FF:001384">
    <property type="entry name" value="Midasin"/>
    <property type="match status" value="1"/>
</dbReference>
<keyword evidence="5" id="KW-0547">Nucleotide-binding</keyword>
<proteinExistence type="inferred from homology"/>
<reference evidence="12 13" key="1">
    <citation type="submission" date="2012-10" db="EMBL/GenBank/DDBJ databases">
        <authorList>
            <person name="Zafar N."/>
            <person name="Inman J."/>
            <person name="Hall N."/>
            <person name="Lorenzi H."/>
            <person name="Caler E."/>
        </authorList>
    </citation>
    <scope>NUCLEOTIDE SEQUENCE [LARGE SCALE GENOMIC DNA]</scope>
    <source>
        <strain evidence="12 13">IP1</strain>
    </source>
</reference>
<evidence type="ECO:0000256" key="7">
    <source>
        <dbReference type="ARBA" id="ARBA00023186"/>
    </source>
</evidence>
<evidence type="ECO:0000259" key="11">
    <source>
        <dbReference type="SMART" id="SM00382"/>
    </source>
</evidence>
<dbReference type="GO" id="GO:0000055">
    <property type="term" value="P:ribosomal large subunit export from nucleus"/>
    <property type="evidence" value="ECO:0007669"/>
    <property type="project" value="TreeGrafter"/>
</dbReference>
<dbReference type="FunFam" id="3.40.50.300:FF:000582">
    <property type="entry name" value="Midasin"/>
    <property type="match status" value="1"/>
</dbReference>
<dbReference type="GO" id="GO:0030687">
    <property type="term" value="C:preribosome, large subunit precursor"/>
    <property type="evidence" value="ECO:0007669"/>
    <property type="project" value="TreeGrafter"/>
</dbReference>
<dbReference type="Pfam" id="PF21108">
    <property type="entry name" value="MDN1_4th"/>
    <property type="match status" value="1"/>
</dbReference>
<dbReference type="Proteomes" id="UP000014680">
    <property type="component" value="Unassembled WGS sequence"/>
</dbReference>
<feature type="non-terminal residue" evidence="12">
    <location>
        <position position="3416"/>
    </location>
</feature>
<dbReference type="GO" id="GO:0000027">
    <property type="term" value="P:ribosomal large subunit assembly"/>
    <property type="evidence" value="ECO:0007669"/>
    <property type="project" value="TreeGrafter"/>
</dbReference>
<name>A0A0A1TUA4_ENTIV</name>
<dbReference type="KEGG" id="eiv:EIN_378040"/>
<evidence type="ECO:0000256" key="4">
    <source>
        <dbReference type="ARBA" id="ARBA00017143"/>
    </source>
</evidence>
<keyword evidence="7" id="KW-0143">Chaperone</keyword>
<dbReference type="FunFam" id="3.40.50.300:FF:001368">
    <property type="entry name" value="Midasin"/>
    <property type="match status" value="1"/>
</dbReference>
<dbReference type="FunFam" id="3.40.50.300:FF:000142">
    <property type="entry name" value="Midasin"/>
    <property type="match status" value="1"/>
</dbReference>
<feature type="domain" description="AAA+ ATPase" evidence="11">
    <location>
        <begin position="340"/>
        <end position="574"/>
    </location>
</feature>
<keyword evidence="8" id="KW-0539">Nucleus</keyword>
<feature type="domain" description="AAA+ ATPase" evidence="11">
    <location>
        <begin position="1388"/>
        <end position="1538"/>
    </location>
</feature>
<evidence type="ECO:0000256" key="1">
    <source>
        <dbReference type="ARBA" id="ARBA00004604"/>
    </source>
</evidence>
<dbReference type="GO" id="GO:0005524">
    <property type="term" value="F:ATP binding"/>
    <property type="evidence" value="ECO:0007669"/>
    <property type="project" value="UniProtKB-KW"/>
</dbReference>
<evidence type="ECO:0000256" key="10">
    <source>
        <dbReference type="SAM" id="Coils"/>
    </source>
</evidence>
<dbReference type="GO" id="GO:0005730">
    <property type="term" value="C:nucleolus"/>
    <property type="evidence" value="ECO:0007669"/>
    <property type="project" value="UniProtKB-SubCell"/>
</dbReference>
<dbReference type="OMA" id="CENISTD"/>
<dbReference type="EMBL" id="KB207268">
    <property type="protein sequence ID" value="ELP83519.1"/>
    <property type="molecule type" value="Genomic_DNA"/>
</dbReference>
<feature type="domain" description="AAA+ ATPase" evidence="11">
    <location>
        <begin position="30"/>
        <end position="157"/>
    </location>
</feature>
<evidence type="ECO:0000256" key="5">
    <source>
        <dbReference type="ARBA" id="ARBA00022741"/>
    </source>
</evidence>
<dbReference type="InterPro" id="IPR040848">
    <property type="entry name" value="AAA_lid_7"/>
</dbReference>
<dbReference type="InterPro" id="IPR003593">
    <property type="entry name" value="AAA+_ATPase"/>
</dbReference>
<dbReference type="InterPro" id="IPR011704">
    <property type="entry name" value="ATPase_dyneun-rel_AAA"/>
</dbReference>
<dbReference type="Pfam" id="PF17867">
    <property type="entry name" value="AAA_lid_7"/>
    <property type="match status" value="2"/>
</dbReference>
<dbReference type="InterPro" id="IPR041190">
    <property type="entry name" value="Midasin_AAA_lid_5"/>
</dbReference>
<feature type="non-terminal residue" evidence="12">
    <location>
        <position position="1"/>
    </location>
</feature>
<feature type="coiled-coil region" evidence="10">
    <location>
        <begin position="3188"/>
        <end position="3215"/>
    </location>
</feature>
<dbReference type="PANTHER" id="PTHR48103">
    <property type="entry name" value="MIDASIN-RELATED"/>
    <property type="match status" value="1"/>
</dbReference>
<dbReference type="Gene3D" id="3.40.50.300">
    <property type="entry name" value="P-loop containing nucleotide triphosphate hydrolases"/>
    <property type="match status" value="6"/>
</dbReference>
<keyword evidence="10" id="KW-0175">Coiled coil</keyword>
<sequence length="3416" mass="393709">MKTLKNTMKPNYVPTPFARTQAVVETLLKDGTPVLLEGKSGCGKTSLLKHISEQQHSKMLSVHFGDDIDSKALIGSYITSDSFSEFKWKDGSLTTAVKEGLWFLLEDVDTAPGDVISLITSLLKTRTFFIPNRNETVTVHSNFRILATRTLHKGGMRVNQFHNALSSYFSLVAMPDIKIDDLESLLNTMFGRVSVLIPTMIKVHFTLETLGVEVSLRQLLSLCQRVQEQIPVETKINIATTQMKHIILFECDNVYLSNTLDKRVGVLEKVARTIEIPSITFMLDGYKPELTTTRDTLQIGHVILKKNPPIIPPPPQSPFPFSQTQHSLCLLEKLADCVKNEEPVLLVGETGTGKTTMVQQLATLLNQKLVVYNLNQQTESSDLVGGFKPVQMKLLCHPLRIEFIEKFNQIFAQSNNEKFLLQLDAAYEKQDFGRFLTLVLKACEMAASKISQLETTERENWRKIENKARKYKEQITNKQGGFAFSFIEGDLITALRNGHWILLDEINLASHETLERISGLLDGESILLTEVGDVTPVPRNPNFRLFANMNPPTDVGKKDLSPGIKSRFHPIQFDEIIKENDLEMLVNDYLKRIGVTPPSKKIVEFHLQAKKLAKEELVDGAGQRPLFSLRTLCLALQYITDVNGFFGFERSLYEGISMSYLTQLSRESYPIMENMINSMFTKSNNSGSIPKNKSYVQYGGYFIEQGLEVPRLDEKYILTETTQKRLESIARIVMSKRYPILLQGPTSAGKTSLVEYLAHATGHRMVRVNNHEQTDVQEYLGSYVPTEDGKLVFQEGILVEAVRKGYWIVLDELNLAPSEVLEALNRLLDFNRELYIPETQEVVKPHPQFMLFATQNPPNTYGGRKHLSRAFRNRFIELHFDEIPENELEIIIEKRSQIPPSYSKKLVQVLKDLQKQRSMTQFFGGKHSFITLRELFKWADRHASSYEELARDGYFIVAEKMRTQEEKNVIQKVIEDDLKVKIDFTTVYECKEFVEASKLCPEIVWTPSMKRLFCLIVECVKNKEPALLIGETGTGKTTVCQILAKVLNNRLRILNCHQHTETADFIGGMRPARNKDQTTFKLHKALETLLKTTGTLQELLIIYQKNYKSYQKNEVEDIESLLKEYKILFKWYDGPLIEAMKTGEMFLIDEINMAEDSVLERINSVLEPSRMMTIAEKTSTEIEEVVANDTFRIFGTMNPGGDFGKRELSPAMRNRFTEIYVKSFEAEGDLLLIVQQKINEPTEKKFAAAIVKFLMWAEKKFGKKVSVRNCLAWTDFMNCCTSIPSPLVRFIHAAHLVVIDGVKDEVGKTNAECLIALNEALVTIGEKLEDSIVQEMSMQPTLSVGPTNISVSDFTITANGPIQKQDNYCVEAPTTTNNILHLLRALVLHKSILMEGSPGVGKTTIIEILSSMLNIPLFRINLSEHTDISDLLGTDLPLEGSSGGFGWCDGLLLRAMKSGSWVLLDELNLASQSVLEGLNSLLDHRATVYIPEINMEVKCPPTFRLFASQNPLGEGSGRKGLPQSFINRFTSVYVNKMTESDLKLIVEKMYPMIPVELRESLIDFVGQLENQVCCKKNFGRRGEPWEFNLRDVLRYCKLYSEYSQRIDTDTMKGNMDTLGFIFTEIFKGRFRDVVDIQKVEELWRSCLSPKYKEMSMEYHNDIHITPERFIIGEVEVSRTVNRDTTNSDKYILPTHVESMKQVMKGINHNWLISLIGDSHCGKATLVRNVAQLCGSVLKEFSMNTSVDTIDLIGGYEQLDFERHRRSFLEDLRDYMKLVTNKEALSIYSTLERCTKVSEIDRKHDCIFSSTEMNIIKGLIKVLNDEYFQSEITRIEVTQQKKSIGSFEWVDGIVVKCMKRGYWLLMENVNFCNPTVLDRLNSLFEPNGYLVLNERGVDSNGIPIIVKPHNNFRVIFTSNPMNGEISRAMRNRALELYVPQIREIDAQRMLTGFGVSLQTAKKMIAIHLKTENMTFLHLMRWAKYVGKNGESAMKEGFDIFYVQTKSDLNEQEKLRNIYLNQQDIECNEYESVVFKLFAQATICNLNVFEENVSIGNLMNQMSQIIPLICDQVPQNAMEVDYFSLKNVIVNTLKDVKFESTMKYKEYISMVLYLLDDIDRVNYLSLLQSIEGGENIIVYIQNENLIRQHSSRQIRGMYALYLLMKREEEKVRVEENGKSILSKSYRKIGNVYSKYLVIEQNYNEFLELLDKTICELHTLDEQTQYYVLSLRVLFGVVGMNENLQLERYIILCVMLRSLHPTYQTLTNDLFARFNIDESFIGSLWSGFSSSLYPKQPTRLSEVLKICGERYGKNDVKILSTLIQKSYTDEEFELTKPQIEKETMLTPLYDFLVNLQVVSQVLNGVECTANPLVHFFQTVSKENSIYTIPMIMKALDSLWKNHPDLPFLPKSKQLKGVSLLYQSVIPRARAHFTSKEVLDVLPISMQFNLLKDIKNISFSSTNDVTDIINKLLNIVHNTLTEMFASIVQQKCDMSVSLNLISRKLNGLYNETIQTVCGNSEKEESANLFKYGSFMYQAFSIPCIDPMEFPKHFISVSNERIEIISNQIESVINLQSHVFGKGFERILNFLEMSRNTVRSGMKKYEEFNKERITEQKFENLYQEFVLFSSSNGDYLKIKRLYDDIENVNEVAQLIRIITQETMWQEQTEFFIEHIQKDYPLFLDLTIPVLFGLYLLKTGLRIGLYKKIVLYLRNEKTELLLKSVITFPVNSNMIQEQAKCIGDFIIQHIEENKNVQNSELIKIVLVNVIREMWGDKAGAMKVISLLLHLMTTLKNAEDEEKRKIIEEEQVTYKYTTKTNQLAVDEDKEEEEYRAEFPDFFADVQDLLKTQSLSMEIETKTNENKKKKARVWMSDSDIQFIMKLISKLLKAQKCQESFEEMYETRNKIFKEILDEFFDTRDLPLPKEFDCISSPFHNIFIDKKVAILSQTKAERTIDLNKDGSVYEVNELLKKLEPLCTHVLKLLEEFPENEMLVKILSIIERLKNFPKTDPLMRYLIVLHILFGELQNWETVAAKYVSLREEMNVVATIIQKWRCWQLKSWDKMTESLNEDQLIQARAWFVNVWKMVDEMVNNEVDEQIELGFLESMNQFMYKCTYGQFEERLKVLGIVIQICECSENRNARFGKVKVMLTQIREYYNVFVSRIKEDIDRETKPVETKIKEFVKLIRWNDINHEKIKDQVEKSNRKLNGFKREYDDILKKNVQFVVQSQTFANTTSATDKALGPIFKEIHKSEKIKKTVDSKKRTDNIGYFINKIAVLEENTIRVCVEEKMSKEKSGVVWLEEVEKELIGRVVELQNLTGKEGVKTKKRALLDALELFEVLKLPHSRKSVKVEEVVLESVLRRNYKLEGEDDVIKNVNEYHYRTLSKLELFNKTKVTPSSDLNAKEIEYMQGFVYNLYSMC</sequence>
<dbReference type="VEuPathDB" id="AmoebaDB:EIN_378040"/>
<evidence type="ECO:0000313" key="12">
    <source>
        <dbReference type="EMBL" id="ELP83519.1"/>
    </source>
</evidence>
<dbReference type="Pfam" id="PF07728">
    <property type="entry name" value="AAA_5"/>
    <property type="match status" value="8"/>
</dbReference>
<organism evidence="12 13">
    <name type="scientific">Entamoeba invadens IP1</name>
    <dbReference type="NCBI Taxonomy" id="370355"/>
    <lineage>
        <taxon>Eukaryota</taxon>
        <taxon>Amoebozoa</taxon>
        <taxon>Evosea</taxon>
        <taxon>Archamoebae</taxon>
        <taxon>Mastigamoebida</taxon>
        <taxon>Entamoebidae</taxon>
        <taxon>Entamoeba</taxon>
    </lineage>
</organism>
<dbReference type="GO" id="GO:0016887">
    <property type="term" value="F:ATP hydrolysis activity"/>
    <property type="evidence" value="ECO:0007669"/>
    <property type="project" value="InterPro"/>
</dbReference>
<accession>A0A0A1TUA4</accession>
<evidence type="ECO:0000256" key="6">
    <source>
        <dbReference type="ARBA" id="ARBA00022840"/>
    </source>
</evidence>
<gene>
    <name evidence="12" type="ORF">EIN_378040</name>
</gene>
<evidence type="ECO:0000313" key="13">
    <source>
        <dbReference type="Proteomes" id="UP000014680"/>
    </source>
</evidence>
<keyword evidence="13" id="KW-1185">Reference proteome</keyword>
<evidence type="ECO:0000256" key="2">
    <source>
        <dbReference type="ARBA" id="ARBA00004642"/>
    </source>
</evidence>
<dbReference type="InterPro" id="IPR027417">
    <property type="entry name" value="P-loop_NTPase"/>
</dbReference>
<evidence type="ECO:0000256" key="3">
    <source>
        <dbReference type="ARBA" id="ARBA00007188"/>
    </source>
</evidence>